<dbReference type="Proteomes" id="UP001499987">
    <property type="component" value="Unassembled WGS sequence"/>
</dbReference>
<protein>
    <submittedName>
        <fullName evidence="1">Uncharacterized protein</fullName>
    </submittedName>
</protein>
<name>A0ABP4EKT9_9ACTN</name>
<dbReference type="EMBL" id="BAAALD010000077">
    <property type="protein sequence ID" value="GAA1109916.1"/>
    <property type="molecule type" value="Genomic_DNA"/>
</dbReference>
<evidence type="ECO:0000313" key="2">
    <source>
        <dbReference type="Proteomes" id="UP001499987"/>
    </source>
</evidence>
<sequence length="72" mass="8034">MLRPVGVPPAGAPTGALWMMVSTGHWDRATVRWAARTNVRLLDRGQLQRWCKGEDLAHLLDLIADHPVPQAR</sequence>
<comment type="caution">
    <text evidence="1">The sequence shown here is derived from an EMBL/GenBank/DDBJ whole genome shotgun (WGS) entry which is preliminary data.</text>
</comment>
<keyword evidence="2" id="KW-1185">Reference proteome</keyword>
<organism evidence="1 2">
    <name type="scientific">Kitasatospora arboriphila</name>
    <dbReference type="NCBI Taxonomy" id="258052"/>
    <lineage>
        <taxon>Bacteria</taxon>
        <taxon>Bacillati</taxon>
        <taxon>Actinomycetota</taxon>
        <taxon>Actinomycetes</taxon>
        <taxon>Kitasatosporales</taxon>
        <taxon>Streptomycetaceae</taxon>
        <taxon>Kitasatospora</taxon>
    </lineage>
</organism>
<reference evidence="2" key="1">
    <citation type="journal article" date="2019" name="Int. J. Syst. Evol. Microbiol.">
        <title>The Global Catalogue of Microorganisms (GCM) 10K type strain sequencing project: providing services to taxonomists for standard genome sequencing and annotation.</title>
        <authorList>
            <consortium name="The Broad Institute Genomics Platform"/>
            <consortium name="The Broad Institute Genome Sequencing Center for Infectious Disease"/>
            <person name="Wu L."/>
            <person name="Ma J."/>
        </authorList>
    </citation>
    <scope>NUCLEOTIDE SEQUENCE [LARGE SCALE GENOMIC DNA]</scope>
    <source>
        <strain evidence="2">JCM 13002</strain>
    </source>
</reference>
<evidence type="ECO:0000313" key="1">
    <source>
        <dbReference type="EMBL" id="GAA1109916.1"/>
    </source>
</evidence>
<proteinExistence type="predicted"/>
<accession>A0ABP4EKT9</accession>
<gene>
    <name evidence="1" type="ORF">GCM10009663_59380</name>
</gene>